<keyword evidence="3 5" id="KW-1133">Transmembrane helix</keyword>
<evidence type="ECO:0000259" key="6">
    <source>
        <dbReference type="PROSITE" id="PS51012"/>
    </source>
</evidence>
<dbReference type="Proteomes" id="UP000178490">
    <property type="component" value="Unassembled WGS sequence"/>
</dbReference>
<dbReference type="EMBL" id="MFRC01000066">
    <property type="protein sequence ID" value="OGH88395.1"/>
    <property type="molecule type" value="Genomic_DNA"/>
</dbReference>
<comment type="subcellular location">
    <subcellularLocation>
        <location evidence="5">Cell membrane</location>
        <topology evidence="5">Multi-pass membrane protein</topology>
    </subcellularLocation>
    <subcellularLocation>
        <location evidence="1">Membrane</location>
        <topology evidence="1">Multi-pass membrane protein</topology>
    </subcellularLocation>
</comment>
<evidence type="ECO:0000256" key="1">
    <source>
        <dbReference type="ARBA" id="ARBA00004141"/>
    </source>
</evidence>
<gene>
    <name evidence="7" type="ORF">A2537_00855</name>
</gene>
<dbReference type="PRINTS" id="PR00164">
    <property type="entry name" value="ABC2TRNSPORT"/>
</dbReference>
<keyword evidence="5" id="KW-0813">Transport</keyword>
<accession>A0A1F6NWU6</accession>
<evidence type="ECO:0000256" key="4">
    <source>
        <dbReference type="ARBA" id="ARBA00023136"/>
    </source>
</evidence>
<protein>
    <recommendedName>
        <fullName evidence="5">Transport permease protein</fullName>
    </recommendedName>
</protein>
<evidence type="ECO:0000256" key="2">
    <source>
        <dbReference type="ARBA" id="ARBA00022692"/>
    </source>
</evidence>
<dbReference type="AlphaFoldDB" id="A0A1F6NWU6"/>
<organism evidence="7 8">
    <name type="scientific">Candidatus Magasanikbacteria bacterium RIFOXYD2_FULL_36_9</name>
    <dbReference type="NCBI Taxonomy" id="1798707"/>
    <lineage>
        <taxon>Bacteria</taxon>
        <taxon>Candidatus Magasanikiibacteriota</taxon>
    </lineage>
</organism>
<evidence type="ECO:0000313" key="7">
    <source>
        <dbReference type="EMBL" id="OGH88395.1"/>
    </source>
</evidence>
<name>A0A1F6NWU6_9BACT</name>
<keyword evidence="4 5" id="KW-0472">Membrane</keyword>
<dbReference type="InterPro" id="IPR013525">
    <property type="entry name" value="ABC2_TM"/>
</dbReference>
<dbReference type="PANTHER" id="PTHR43332">
    <property type="entry name" value="INNER MEMBRANE TRANSPORT PERMEASE YADH-RELATED"/>
    <property type="match status" value="1"/>
</dbReference>
<dbReference type="GO" id="GO:0043190">
    <property type="term" value="C:ATP-binding cassette (ABC) transporter complex"/>
    <property type="evidence" value="ECO:0007669"/>
    <property type="project" value="InterPro"/>
</dbReference>
<dbReference type="PIRSF" id="PIRSF006648">
    <property type="entry name" value="DrrB"/>
    <property type="match status" value="1"/>
</dbReference>
<feature type="transmembrane region" description="Helical" evidence="5">
    <location>
        <begin position="135"/>
        <end position="158"/>
    </location>
</feature>
<proteinExistence type="inferred from homology"/>
<comment type="similarity">
    <text evidence="5">Belongs to the ABC-2 integral membrane protein family.</text>
</comment>
<evidence type="ECO:0000313" key="8">
    <source>
        <dbReference type="Proteomes" id="UP000178490"/>
    </source>
</evidence>
<feature type="transmembrane region" description="Helical" evidence="5">
    <location>
        <begin position="53"/>
        <end position="80"/>
    </location>
</feature>
<dbReference type="PROSITE" id="PS51012">
    <property type="entry name" value="ABC_TM2"/>
    <property type="match status" value="1"/>
</dbReference>
<keyword evidence="2 5" id="KW-0812">Transmembrane</keyword>
<feature type="transmembrane region" description="Helical" evidence="5">
    <location>
        <begin position="165"/>
        <end position="186"/>
    </location>
</feature>
<feature type="transmembrane region" description="Helical" evidence="5">
    <location>
        <begin position="222"/>
        <end position="242"/>
    </location>
</feature>
<dbReference type="PANTHER" id="PTHR43332:SF2">
    <property type="entry name" value="INNER MEMBRANE TRANSPORT PERMEASE YADH"/>
    <property type="match status" value="1"/>
</dbReference>
<dbReference type="InterPro" id="IPR052522">
    <property type="entry name" value="ABC-2_transport_permease"/>
</dbReference>
<sequence length="249" mass="27932">MNTFMWALYAREVKRFQKIWMDTVFSPIVSVVLYLGVFGIVSSGRTINGLPYITFVYAGLLAMMVVNSSFSNPSFALIIAKNVGSIIDLQLVPIKAWRIGVAYALAAFTRGILTLAIALIFTIWFIPALGLYHPLYLVIALFVTGLEFGMLGVIFGFLAKNFEALTFMTTFVLQPMIFLAGVFYPISTLPRPWSVISMFNPIHHNINLFRYAVTDYSDINPLVSMAVILGFSTVLFIIMYFVTKRSIKV</sequence>
<keyword evidence="5" id="KW-1003">Cell membrane</keyword>
<feature type="domain" description="ABC transmembrane type-2" evidence="6">
    <location>
        <begin position="18"/>
        <end position="246"/>
    </location>
</feature>
<evidence type="ECO:0000256" key="3">
    <source>
        <dbReference type="ARBA" id="ARBA00022989"/>
    </source>
</evidence>
<evidence type="ECO:0000256" key="5">
    <source>
        <dbReference type="RuleBase" id="RU361157"/>
    </source>
</evidence>
<dbReference type="InterPro" id="IPR000412">
    <property type="entry name" value="ABC_2_transport"/>
</dbReference>
<dbReference type="Pfam" id="PF01061">
    <property type="entry name" value="ABC2_membrane"/>
    <property type="match status" value="1"/>
</dbReference>
<comment type="caution">
    <text evidence="7">The sequence shown here is derived from an EMBL/GenBank/DDBJ whole genome shotgun (WGS) entry which is preliminary data.</text>
</comment>
<reference evidence="7 8" key="1">
    <citation type="journal article" date="2016" name="Nat. Commun.">
        <title>Thousands of microbial genomes shed light on interconnected biogeochemical processes in an aquifer system.</title>
        <authorList>
            <person name="Anantharaman K."/>
            <person name="Brown C.T."/>
            <person name="Hug L.A."/>
            <person name="Sharon I."/>
            <person name="Castelle C.J."/>
            <person name="Probst A.J."/>
            <person name="Thomas B.C."/>
            <person name="Singh A."/>
            <person name="Wilkins M.J."/>
            <person name="Karaoz U."/>
            <person name="Brodie E.L."/>
            <person name="Williams K.H."/>
            <person name="Hubbard S.S."/>
            <person name="Banfield J.F."/>
        </authorList>
    </citation>
    <scope>NUCLEOTIDE SEQUENCE [LARGE SCALE GENOMIC DNA]</scope>
</reference>
<dbReference type="InterPro" id="IPR047817">
    <property type="entry name" value="ABC2_TM_bact-type"/>
</dbReference>
<dbReference type="GO" id="GO:0140359">
    <property type="term" value="F:ABC-type transporter activity"/>
    <property type="evidence" value="ECO:0007669"/>
    <property type="project" value="InterPro"/>
</dbReference>
<feature type="transmembrane region" description="Helical" evidence="5">
    <location>
        <begin position="20"/>
        <end position="41"/>
    </location>
</feature>
<feature type="transmembrane region" description="Helical" evidence="5">
    <location>
        <begin position="101"/>
        <end position="129"/>
    </location>
</feature>